<accession>A0A0B7FUZ8</accession>
<dbReference type="InterPro" id="IPR036915">
    <property type="entry name" value="Cyclin-like_sf"/>
</dbReference>
<dbReference type="OrthoDB" id="337735at2759"/>
<reference evidence="2 3" key="1">
    <citation type="submission" date="2014-11" db="EMBL/GenBank/DDBJ databases">
        <authorList>
            <person name="Wibberg Daniel"/>
        </authorList>
    </citation>
    <scope>NUCLEOTIDE SEQUENCE [LARGE SCALE GENOMIC DNA]</scope>
    <source>
        <strain evidence="2">Rhizoctonia solani AG1-IB 7/3/14</strain>
    </source>
</reference>
<dbReference type="Gene3D" id="1.10.472.10">
    <property type="entry name" value="Cyclin-like"/>
    <property type="match status" value="1"/>
</dbReference>
<dbReference type="PANTHER" id="PTHR15615:SF117">
    <property type="entry name" value="PHO85 CYCLIN PHO80"/>
    <property type="match status" value="1"/>
</dbReference>
<feature type="compositionally biased region" description="Low complexity" evidence="1">
    <location>
        <begin position="229"/>
        <end position="242"/>
    </location>
</feature>
<feature type="compositionally biased region" description="Basic residues" evidence="1">
    <location>
        <begin position="330"/>
        <end position="340"/>
    </location>
</feature>
<protein>
    <submittedName>
        <fullName evidence="2">Nuc-1 negative regulatory protein preg</fullName>
    </submittedName>
</protein>
<dbReference type="GO" id="GO:0005634">
    <property type="term" value="C:nucleus"/>
    <property type="evidence" value="ECO:0007669"/>
    <property type="project" value="TreeGrafter"/>
</dbReference>
<organism evidence="2 3">
    <name type="scientific">Thanatephorus cucumeris (strain AG1-IB / isolate 7/3/14)</name>
    <name type="common">Lettuce bottom rot fungus</name>
    <name type="synonym">Rhizoctonia solani</name>
    <dbReference type="NCBI Taxonomy" id="1108050"/>
    <lineage>
        <taxon>Eukaryota</taxon>
        <taxon>Fungi</taxon>
        <taxon>Dikarya</taxon>
        <taxon>Basidiomycota</taxon>
        <taxon>Agaricomycotina</taxon>
        <taxon>Agaricomycetes</taxon>
        <taxon>Cantharellales</taxon>
        <taxon>Ceratobasidiaceae</taxon>
        <taxon>Rhizoctonia</taxon>
        <taxon>Rhizoctonia solani AG-1</taxon>
    </lineage>
</organism>
<feature type="region of interest" description="Disordered" evidence="1">
    <location>
        <begin position="214"/>
        <end position="340"/>
    </location>
</feature>
<gene>
    <name evidence="2" type="ORF">RSOLAG1IB_10103</name>
</gene>
<feature type="compositionally biased region" description="Pro residues" evidence="1">
    <location>
        <begin position="243"/>
        <end position="258"/>
    </location>
</feature>
<dbReference type="Pfam" id="PF08613">
    <property type="entry name" value="Cyclin"/>
    <property type="match status" value="1"/>
</dbReference>
<proteinExistence type="predicted"/>
<dbReference type="STRING" id="1108050.A0A0B7FUZ8"/>
<dbReference type="PANTHER" id="PTHR15615">
    <property type="match status" value="1"/>
</dbReference>
<dbReference type="CDD" id="cd20558">
    <property type="entry name" value="CYCLIN_ScPCL7-like"/>
    <property type="match status" value="1"/>
</dbReference>
<sequence>METTTAEGSFGMPQTTLVPASILPPDFLDANIDDIVNLIADMLDRLTSHNDQIPLRPEALTRFHSRTPPGISIEDYLKRIVKYTNVERSCLLITLHYIDQICTLLPHFTISSLTVHRFVISSIAVSSKALCDAFCTNSHYARVGGIKLIELNVLEREFLEKIDWRLTCTREMLQEYYTNLVRTHSGRGAKYQMGEAPTRNVRQDPSILEPYQANVNGLDKSTPSPPKSPVTSTAPSSVHQPPQANPPPPPISTKPFPQPQSRDATASPSRAILASVTSPSLRRAGRSPVTGPSRSIPSSPSLKRARDGAEDIVPSLTNAHLRKMEESSPRTRRRTGTSSS</sequence>
<dbReference type="SUPFAM" id="SSF47954">
    <property type="entry name" value="Cyclin-like"/>
    <property type="match status" value="1"/>
</dbReference>
<dbReference type="GO" id="GO:0019901">
    <property type="term" value="F:protein kinase binding"/>
    <property type="evidence" value="ECO:0007669"/>
    <property type="project" value="InterPro"/>
</dbReference>
<dbReference type="GO" id="GO:0016538">
    <property type="term" value="F:cyclin-dependent protein serine/threonine kinase regulator activity"/>
    <property type="evidence" value="ECO:0007669"/>
    <property type="project" value="TreeGrafter"/>
</dbReference>
<evidence type="ECO:0000313" key="2">
    <source>
        <dbReference type="EMBL" id="CEL61530.1"/>
    </source>
</evidence>
<dbReference type="Proteomes" id="UP000059188">
    <property type="component" value="Unassembled WGS sequence"/>
</dbReference>
<dbReference type="GO" id="GO:0000307">
    <property type="term" value="C:cyclin-dependent protein kinase holoenzyme complex"/>
    <property type="evidence" value="ECO:0007669"/>
    <property type="project" value="TreeGrafter"/>
</dbReference>
<dbReference type="InterPro" id="IPR013922">
    <property type="entry name" value="Cyclin_PHO80-like"/>
</dbReference>
<evidence type="ECO:0000256" key="1">
    <source>
        <dbReference type="SAM" id="MobiDB-lite"/>
    </source>
</evidence>
<evidence type="ECO:0000313" key="3">
    <source>
        <dbReference type="Proteomes" id="UP000059188"/>
    </source>
</evidence>
<dbReference type="AlphaFoldDB" id="A0A0B7FUZ8"/>
<feature type="compositionally biased region" description="Polar residues" evidence="1">
    <location>
        <begin position="290"/>
        <end position="301"/>
    </location>
</feature>
<keyword evidence="3" id="KW-1185">Reference proteome</keyword>
<dbReference type="EMBL" id="LN679157">
    <property type="protein sequence ID" value="CEL61530.1"/>
    <property type="molecule type" value="Genomic_DNA"/>
</dbReference>
<name>A0A0B7FUZ8_THACB</name>